<dbReference type="InterPro" id="IPR007202">
    <property type="entry name" value="4Fe-4S_dom"/>
</dbReference>
<organism evidence="6">
    <name type="scientific">bioreactor metagenome</name>
    <dbReference type="NCBI Taxonomy" id="1076179"/>
    <lineage>
        <taxon>unclassified sequences</taxon>
        <taxon>metagenomes</taxon>
        <taxon>ecological metagenomes</taxon>
    </lineage>
</organism>
<dbReference type="InterPro" id="IPR009016">
    <property type="entry name" value="Fe_hydrogenase"/>
</dbReference>
<evidence type="ECO:0000256" key="1">
    <source>
        <dbReference type="ARBA" id="ARBA00022485"/>
    </source>
</evidence>
<dbReference type="PANTHER" id="PTHR11615">
    <property type="entry name" value="NITRATE, FORMATE, IRON DEHYDROGENASE"/>
    <property type="match status" value="1"/>
</dbReference>
<evidence type="ECO:0000256" key="3">
    <source>
        <dbReference type="ARBA" id="ARBA00023004"/>
    </source>
</evidence>
<dbReference type="InterPro" id="IPR050340">
    <property type="entry name" value="Cytosolic_Fe-S_CAF"/>
</dbReference>
<feature type="domain" description="4Fe-4S" evidence="5">
    <location>
        <begin position="288"/>
        <end position="334"/>
    </location>
</feature>
<dbReference type="InterPro" id="IPR004108">
    <property type="entry name" value="Fe_hydrogenase_lsu_C"/>
</dbReference>
<proteinExistence type="predicted"/>
<dbReference type="Gene3D" id="1.10.15.40">
    <property type="entry name" value="Electron transport complex subunit B, putative Fe-S cluster"/>
    <property type="match status" value="1"/>
</dbReference>
<dbReference type="EMBL" id="VSSQ01004103">
    <property type="protein sequence ID" value="MPM23749.1"/>
    <property type="molecule type" value="Genomic_DNA"/>
</dbReference>
<keyword evidence="1" id="KW-0004">4Fe-4S</keyword>
<dbReference type="Gene3D" id="3.40.950.10">
    <property type="entry name" value="Fe-only Hydrogenase (Larger Subunit), Chain L, domain 3"/>
    <property type="match status" value="1"/>
</dbReference>
<dbReference type="SUPFAM" id="SSF53920">
    <property type="entry name" value="Fe-only hydrogenase"/>
    <property type="match status" value="1"/>
</dbReference>
<evidence type="ECO:0000259" key="5">
    <source>
        <dbReference type="PROSITE" id="PS51656"/>
    </source>
</evidence>
<evidence type="ECO:0000313" key="6">
    <source>
        <dbReference type="EMBL" id="MPM23749.1"/>
    </source>
</evidence>
<keyword evidence="3" id="KW-0408">Iron</keyword>
<protein>
    <recommendedName>
        <fullName evidence="5">4Fe-4S domain-containing protein</fullName>
    </recommendedName>
</protein>
<gene>
    <name evidence="6" type="ORF">SDC9_70223</name>
</gene>
<dbReference type="GO" id="GO:0046872">
    <property type="term" value="F:metal ion binding"/>
    <property type="evidence" value="ECO:0007669"/>
    <property type="project" value="UniProtKB-KW"/>
</dbReference>
<name>A0A644Y619_9ZZZZ</name>
<dbReference type="PROSITE" id="PS51656">
    <property type="entry name" value="4FE4S"/>
    <property type="match status" value="1"/>
</dbReference>
<evidence type="ECO:0000256" key="2">
    <source>
        <dbReference type="ARBA" id="ARBA00022723"/>
    </source>
</evidence>
<dbReference type="AlphaFoldDB" id="A0A644Y619"/>
<dbReference type="Pfam" id="PF04060">
    <property type="entry name" value="FeS"/>
    <property type="match status" value="1"/>
</dbReference>
<keyword evidence="2" id="KW-0479">Metal-binding</keyword>
<evidence type="ECO:0000256" key="4">
    <source>
        <dbReference type="ARBA" id="ARBA00023014"/>
    </source>
</evidence>
<reference evidence="6" key="1">
    <citation type="submission" date="2019-08" db="EMBL/GenBank/DDBJ databases">
        <authorList>
            <person name="Kucharzyk K."/>
            <person name="Murdoch R.W."/>
            <person name="Higgins S."/>
            <person name="Loffler F."/>
        </authorList>
    </citation>
    <scope>NUCLEOTIDE SEQUENCE</scope>
</reference>
<dbReference type="Pfam" id="PF02906">
    <property type="entry name" value="Fe_hyd_lg_C"/>
    <property type="match status" value="1"/>
</dbReference>
<comment type="caution">
    <text evidence="6">The sequence shown here is derived from an EMBL/GenBank/DDBJ whole genome shotgun (WGS) entry which is preliminary data.</text>
</comment>
<dbReference type="GO" id="GO:0051539">
    <property type="term" value="F:4 iron, 4 sulfur cluster binding"/>
    <property type="evidence" value="ECO:0007669"/>
    <property type="project" value="UniProtKB-KW"/>
</dbReference>
<accession>A0A644Y619</accession>
<keyword evidence="4" id="KW-0411">Iron-sulfur</keyword>
<sequence length="334" mass="36844">MLKGNDKIIASVAPSFISNFDVGDFTAFKIALRKLGFYDAEETAVGAQVVVREYKRLMDSGRFRNLITSACPAACRMIQTYYPKALKYLAPVDSPMLAHAKMIRERVPDAGIVFIGPCIAKKREAKDSGLIDGVLTFEDLDEMFKEENIVLSEISNLLPEDGQGKFANLSKTFPVSQGIIKSFEGEPSQNFVYMAVDGAKHCVEALENIESLSNVFLELNTCHGSCINGPCNLSREGGIIKATTEVQAYVKKEIKKRPLQENPPTPSISLFQNYPRIRDTSKVASESEIRAILAKSGKLKPEDELNCGTCGYSTCRDKAWAVFNGYAEIEICLP</sequence>